<proteinExistence type="predicted"/>
<dbReference type="EMBL" id="UAWN01000014">
    <property type="protein sequence ID" value="SQC39185.1"/>
    <property type="molecule type" value="Genomic_DNA"/>
</dbReference>
<accession>A0A2X3EYZ6</accession>
<protein>
    <submittedName>
        <fullName evidence="1">Uncharacterized protein</fullName>
    </submittedName>
</protein>
<evidence type="ECO:0000313" key="2">
    <source>
        <dbReference type="Proteomes" id="UP000251088"/>
    </source>
</evidence>
<reference evidence="1 2" key="1">
    <citation type="submission" date="2018-06" db="EMBL/GenBank/DDBJ databases">
        <authorList>
            <consortium name="Pathogen Informatics"/>
            <person name="Doyle S."/>
        </authorList>
    </citation>
    <scope>NUCLEOTIDE SEQUENCE [LARGE SCALE GENOMIC DNA]</scope>
    <source>
        <strain evidence="1 2">NCTC9128</strain>
    </source>
</reference>
<sequence length="73" mass="8225">METVFFARIDSGFDFGNILPHRGADVARFGKEILGKFRNVAAGNAESVMHHEDLPVGDVARADADHWKWSERR</sequence>
<gene>
    <name evidence="1" type="ORF">NCTC9128_05313</name>
</gene>
<organism evidence="1 2">
    <name type="scientific">Klebsiella pneumoniae</name>
    <dbReference type="NCBI Taxonomy" id="573"/>
    <lineage>
        <taxon>Bacteria</taxon>
        <taxon>Pseudomonadati</taxon>
        <taxon>Pseudomonadota</taxon>
        <taxon>Gammaproteobacteria</taxon>
        <taxon>Enterobacterales</taxon>
        <taxon>Enterobacteriaceae</taxon>
        <taxon>Klebsiella/Raoultella group</taxon>
        <taxon>Klebsiella</taxon>
        <taxon>Klebsiella pneumoniae complex</taxon>
    </lineage>
</organism>
<dbReference type="Proteomes" id="UP000251088">
    <property type="component" value="Unassembled WGS sequence"/>
</dbReference>
<name>A0A2X3EYZ6_KLEPN</name>
<evidence type="ECO:0000313" key="1">
    <source>
        <dbReference type="EMBL" id="SQC39185.1"/>
    </source>
</evidence>
<dbReference type="AlphaFoldDB" id="A0A2X3EYZ6"/>